<dbReference type="RefSeq" id="WP_330500845.1">
    <property type="nucleotide sequence ID" value="NZ_JAZDWZ010000007.1"/>
</dbReference>
<dbReference type="SUPFAM" id="SSF57783">
    <property type="entry name" value="Zinc beta-ribbon"/>
    <property type="match status" value="1"/>
</dbReference>
<dbReference type="CDD" id="cd03364">
    <property type="entry name" value="TOPRIM_DnaG_primases"/>
    <property type="match status" value="1"/>
</dbReference>
<dbReference type="Gene3D" id="3.90.980.10">
    <property type="entry name" value="DNA primase, catalytic core, N-terminal domain"/>
    <property type="match status" value="1"/>
</dbReference>
<keyword evidence="15" id="KW-1185">Reference proteome</keyword>
<dbReference type="SMART" id="SM00400">
    <property type="entry name" value="ZnF_CHCC"/>
    <property type="match status" value="1"/>
</dbReference>
<evidence type="ECO:0000256" key="11">
    <source>
        <dbReference type="ARBA" id="ARBA00023163"/>
    </source>
</evidence>
<dbReference type="SUPFAM" id="SSF56731">
    <property type="entry name" value="DNA primase core"/>
    <property type="match status" value="1"/>
</dbReference>
<dbReference type="EMBL" id="JAZDWZ010000007">
    <property type="protein sequence ID" value="MEE3928432.1"/>
    <property type="molecule type" value="Genomic_DNA"/>
</dbReference>
<keyword evidence="6 12" id="KW-0479">Metal-binding</keyword>
<evidence type="ECO:0000256" key="1">
    <source>
        <dbReference type="ARBA" id="ARBA00022478"/>
    </source>
</evidence>
<dbReference type="InterPro" id="IPR034151">
    <property type="entry name" value="TOPRIM_DnaG_bac"/>
</dbReference>
<keyword evidence="7 12" id="KW-0863">Zinc-finger</keyword>
<keyword evidence="1 12" id="KW-0240">DNA-directed RNA polymerase</keyword>
<evidence type="ECO:0000256" key="6">
    <source>
        <dbReference type="ARBA" id="ARBA00022723"/>
    </source>
</evidence>
<dbReference type="InterPro" id="IPR006295">
    <property type="entry name" value="DNA_primase_DnaG"/>
</dbReference>
<comment type="cofactor">
    <cofactor evidence="12">
        <name>Zn(2+)</name>
        <dbReference type="ChEBI" id="CHEBI:29105"/>
    </cofactor>
    <text evidence="12">Binds 1 zinc ion per monomer.</text>
</comment>
<evidence type="ECO:0000259" key="13">
    <source>
        <dbReference type="PROSITE" id="PS50880"/>
    </source>
</evidence>
<dbReference type="Proteomes" id="UP001344817">
    <property type="component" value="Unassembled WGS sequence"/>
</dbReference>
<dbReference type="HAMAP" id="MF_00974">
    <property type="entry name" value="DNA_primase_DnaG"/>
    <property type="match status" value="1"/>
</dbReference>
<organism evidence="14 15">
    <name type="scientific">Mycoplasmopsis ciconiae</name>
    <dbReference type="NCBI Taxonomy" id="561067"/>
    <lineage>
        <taxon>Bacteria</taxon>
        <taxon>Bacillati</taxon>
        <taxon>Mycoplasmatota</taxon>
        <taxon>Mycoplasmoidales</taxon>
        <taxon>Metamycoplasmataceae</taxon>
        <taxon>Mycoplasmopsis</taxon>
    </lineage>
</organism>
<dbReference type="InterPro" id="IPR002694">
    <property type="entry name" value="Znf_CHC2"/>
</dbReference>
<dbReference type="InterPro" id="IPR036977">
    <property type="entry name" value="DNA_primase_Znf_CHC2"/>
</dbReference>
<feature type="zinc finger region" description="CHC2-type" evidence="12">
    <location>
        <begin position="39"/>
        <end position="63"/>
    </location>
</feature>
<dbReference type="Pfam" id="PF13155">
    <property type="entry name" value="Toprim_2"/>
    <property type="match status" value="1"/>
</dbReference>
<dbReference type="EC" id="2.7.7.101" evidence="12"/>
<feature type="domain" description="Toprim" evidence="13">
    <location>
        <begin position="250"/>
        <end position="329"/>
    </location>
</feature>
<evidence type="ECO:0000313" key="14">
    <source>
        <dbReference type="EMBL" id="MEE3928432.1"/>
    </source>
</evidence>
<sequence length="660" mass="76604">MNHNRSEQINQIINNADIVSVISASENLISKGRDYVALCPFHADSNPSMSVSTTKNIYKCFSCGAGGNALTFVKNKYGYSFLEAVKFLANLQGIDFSFSDESNQFYSNPKIAQYLSVLQDLNNYFKVQAISNQNAQEYFLKRKLDIEIRNTFNIGYVPDQGLDEFIKTFNSESEKDLYFLGLINQNNKSIFYNRVTFAIQDNKGNVVGFSARVLDDSKPKYINSPESEVFKKSQILYNYNNAQESANIAKEIIICEGFMDVIALYKTNFKNAVALMGTSLSNEHAKLLKNLKVLLFLDNDIAGLNATKKSIISLLKNNIEVNVIKNNLNKDPDEIFNTYGADALTKMIQNNQVSAYDFIYDLLTNNFINNPDINIQEWVSFEKEINEFFSYAPQNIIDFYVEKTKNLFNKTLHIQKDNNINTTNNFYQENDYSSYQYPSSDQMIENFEKTIEQTHFQNYGNLVNTNDYFSSKYDSKQPKKDKIDKTKILYEPLNKIIINILSNPDFFIYFAQQKANRNVIFKYVLEKDNIFNDLYKQANDLCDTYINLKENGQEHLSDNLSQNLKFLKEKLYEEFNKKYPNKFIDEKDFYNFAELTLIKEENTKMENFISMINNFTKFIKKSKISNIKLTSVNTAQENEENSIEDDVEFLVWISQLTRKK</sequence>
<protein>
    <recommendedName>
        <fullName evidence="12">DNA primase</fullName>
        <ecNumber evidence="12">2.7.7.101</ecNumber>
    </recommendedName>
</protein>
<comment type="subunit">
    <text evidence="12">Monomer. Interacts with DnaB.</text>
</comment>
<dbReference type="InterPro" id="IPR030846">
    <property type="entry name" value="DnaG_bac"/>
</dbReference>
<dbReference type="PROSITE" id="PS50880">
    <property type="entry name" value="TOPRIM"/>
    <property type="match status" value="1"/>
</dbReference>
<reference evidence="14" key="1">
    <citation type="submission" date="2024-01" db="EMBL/GenBank/DDBJ databases">
        <title>Genome sequence of Mycoplasma ciconiae type strain DSM 25251.</title>
        <authorList>
            <person name="Spergser J."/>
        </authorList>
    </citation>
    <scope>NUCLEOTIDE SEQUENCE [LARGE SCALE GENOMIC DNA]</scope>
    <source>
        <strain evidence="14">DSM 25251</strain>
    </source>
</reference>
<keyword evidence="9" id="KW-0460">Magnesium</keyword>
<dbReference type="Pfam" id="PF08275">
    <property type="entry name" value="DNAG_N"/>
    <property type="match status" value="1"/>
</dbReference>
<dbReference type="PANTHER" id="PTHR30313">
    <property type="entry name" value="DNA PRIMASE"/>
    <property type="match status" value="1"/>
</dbReference>
<dbReference type="Gene3D" id="3.40.1360.10">
    <property type="match status" value="1"/>
</dbReference>
<evidence type="ECO:0000256" key="3">
    <source>
        <dbReference type="ARBA" id="ARBA00022679"/>
    </source>
</evidence>
<keyword evidence="10 12" id="KW-0238">DNA-binding</keyword>
<keyword evidence="4 12" id="KW-0548">Nucleotidyltransferase</keyword>
<comment type="caution">
    <text evidence="14">The sequence shown here is derived from an EMBL/GenBank/DDBJ whole genome shotgun (WGS) entry which is preliminary data.</text>
</comment>
<keyword evidence="11 12" id="KW-0804">Transcription</keyword>
<dbReference type="PANTHER" id="PTHR30313:SF2">
    <property type="entry name" value="DNA PRIMASE"/>
    <property type="match status" value="1"/>
</dbReference>
<evidence type="ECO:0000313" key="15">
    <source>
        <dbReference type="Proteomes" id="UP001344817"/>
    </source>
</evidence>
<dbReference type="SMART" id="SM00493">
    <property type="entry name" value="TOPRIM"/>
    <property type="match status" value="1"/>
</dbReference>
<keyword evidence="5 12" id="KW-0235">DNA replication</keyword>
<dbReference type="Pfam" id="PF01807">
    <property type="entry name" value="Zn_ribbon_DnaG"/>
    <property type="match status" value="1"/>
</dbReference>
<dbReference type="InterPro" id="IPR037068">
    <property type="entry name" value="DNA_primase_core_N_sf"/>
</dbReference>
<gene>
    <name evidence="12 14" type="primary">dnaG</name>
    <name evidence="14" type="ORF">V2E24_02470</name>
</gene>
<keyword evidence="2 12" id="KW-0639">Primosome</keyword>
<name>A0ABU7MLT1_9BACT</name>
<evidence type="ECO:0000256" key="10">
    <source>
        <dbReference type="ARBA" id="ARBA00023125"/>
    </source>
</evidence>
<dbReference type="NCBIfam" id="TIGR01391">
    <property type="entry name" value="dnaG"/>
    <property type="match status" value="1"/>
</dbReference>
<evidence type="ECO:0000256" key="8">
    <source>
        <dbReference type="ARBA" id="ARBA00022833"/>
    </source>
</evidence>
<comment type="catalytic activity">
    <reaction evidence="12">
        <text>ssDNA + n NTP = ssDNA/pppN(pN)n-1 hybrid + (n-1) diphosphate.</text>
        <dbReference type="EC" id="2.7.7.101"/>
    </reaction>
</comment>
<evidence type="ECO:0000256" key="5">
    <source>
        <dbReference type="ARBA" id="ARBA00022705"/>
    </source>
</evidence>
<evidence type="ECO:0000256" key="9">
    <source>
        <dbReference type="ARBA" id="ARBA00022842"/>
    </source>
</evidence>
<proteinExistence type="inferred from homology"/>
<evidence type="ECO:0000256" key="2">
    <source>
        <dbReference type="ARBA" id="ARBA00022515"/>
    </source>
</evidence>
<comment type="function">
    <text evidence="12">RNA polymerase that catalyzes the synthesis of short RNA molecules used as primers for DNA polymerase during DNA replication.</text>
</comment>
<comment type="domain">
    <text evidence="12">Contains an N-terminal zinc-binding domain, a central core domain that contains the primase activity, and a C-terminal DnaB-binding domain.</text>
</comment>
<evidence type="ECO:0000256" key="12">
    <source>
        <dbReference type="HAMAP-Rule" id="MF_00974"/>
    </source>
</evidence>
<dbReference type="InterPro" id="IPR013264">
    <property type="entry name" value="DNAG_N"/>
</dbReference>
<accession>A0ABU7MLT1</accession>
<keyword evidence="3 12" id="KW-0808">Transferase</keyword>
<keyword evidence="8 12" id="KW-0862">Zinc</keyword>
<dbReference type="Gene3D" id="3.90.580.10">
    <property type="entry name" value="Zinc finger, CHC2-type domain"/>
    <property type="match status" value="1"/>
</dbReference>
<evidence type="ECO:0000256" key="4">
    <source>
        <dbReference type="ARBA" id="ARBA00022695"/>
    </source>
</evidence>
<evidence type="ECO:0000256" key="7">
    <source>
        <dbReference type="ARBA" id="ARBA00022771"/>
    </source>
</evidence>
<comment type="similarity">
    <text evidence="12">Belongs to the DnaG primase family.</text>
</comment>
<dbReference type="InterPro" id="IPR006171">
    <property type="entry name" value="TOPRIM_dom"/>
</dbReference>
<dbReference type="InterPro" id="IPR050219">
    <property type="entry name" value="DnaG_primase"/>
</dbReference>